<dbReference type="RefSeq" id="WP_230705436.1">
    <property type="nucleotide sequence ID" value="NZ_JAWDIU010000006.1"/>
</dbReference>
<keyword evidence="3" id="KW-1185">Reference proteome</keyword>
<evidence type="ECO:0000313" key="3">
    <source>
        <dbReference type="Proteomes" id="UP001256673"/>
    </source>
</evidence>
<sequence>MLFVVMGALSIIHRKRIYAATVRGEKRWFGRGIGKFLERLQSPFWIGFAGLLGVLMGAAAIVYALFRFVNP</sequence>
<protein>
    <submittedName>
        <fullName evidence="2">Uncharacterized protein</fullName>
    </submittedName>
</protein>
<reference evidence="2 3" key="1">
    <citation type="submission" date="2023-09" db="EMBL/GenBank/DDBJ databases">
        <title>Microbacterium fusihabitans sp. nov., Microbacterium phycihabitans sp. nov., and Microbacterium cervinum sp. nov., isolated from dried seaweeds of beach.</title>
        <authorList>
            <person name="Lee S.D."/>
        </authorList>
    </citation>
    <scope>NUCLEOTIDE SEQUENCE [LARGE SCALE GENOMIC DNA]</scope>
    <source>
        <strain evidence="2 3">KSW2-21</strain>
    </source>
</reference>
<dbReference type="EMBL" id="JAWDIU010000006">
    <property type="protein sequence ID" value="MDU0328033.1"/>
    <property type="molecule type" value="Genomic_DNA"/>
</dbReference>
<proteinExistence type="predicted"/>
<keyword evidence="1" id="KW-1133">Transmembrane helix</keyword>
<feature type="transmembrane region" description="Helical" evidence="1">
    <location>
        <begin position="43"/>
        <end position="66"/>
    </location>
</feature>
<accession>A0ABU3RYS2</accession>
<evidence type="ECO:0000313" key="2">
    <source>
        <dbReference type="EMBL" id="MDU0328033.1"/>
    </source>
</evidence>
<name>A0ABU3RYS2_9MICO</name>
<dbReference type="Proteomes" id="UP001256673">
    <property type="component" value="Unassembled WGS sequence"/>
</dbReference>
<evidence type="ECO:0000256" key="1">
    <source>
        <dbReference type="SAM" id="Phobius"/>
    </source>
</evidence>
<keyword evidence="1" id="KW-0472">Membrane</keyword>
<organism evidence="2 3">
    <name type="scientific">Microbacterium algihabitans</name>
    <dbReference type="NCBI Taxonomy" id="3075992"/>
    <lineage>
        <taxon>Bacteria</taxon>
        <taxon>Bacillati</taxon>
        <taxon>Actinomycetota</taxon>
        <taxon>Actinomycetes</taxon>
        <taxon>Micrococcales</taxon>
        <taxon>Microbacteriaceae</taxon>
        <taxon>Microbacterium</taxon>
    </lineage>
</organism>
<gene>
    <name evidence="2" type="ORF">RWH43_14840</name>
</gene>
<keyword evidence="1" id="KW-0812">Transmembrane</keyword>
<comment type="caution">
    <text evidence="2">The sequence shown here is derived from an EMBL/GenBank/DDBJ whole genome shotgun (WGS) entry which is preliminary data.</text>
</comment>